<dbReference type="Gene3D" id="3.40.50.1580">
    <property type="entry name" value="Nucleoside phosphorylase domain"/>
    <property type="match status" value="1"/>
</dbReference>
<evidence type="ECO:0000313" key="2">
    <source>
        <dbReference type="EMBL" id="QOY88382.1"/>
    </source>
</evidence>
<dbReference type="AlphaFoldDB" id="A0A7S7NRB6"/>
<dbReference type="SUPFAM" id="SSF53167">
    <property type="entry name" value="Purine and uridine phosphorylases"/>
    <property type="match status" value="1"/>
</dbReference>
<proteinExistence type="predicted"/>
<dbReference type="InterPro" id="IPR000845">
    <property type="entry name" value="Nucleoside_phosphorylase_d"/>
</dbReference>
<dbReference type="InterPro" id="IPR053137">
    <property type="entry name" value="NLR-like"/>
</dbReference>
<accession>A0A7S7NRB6</accession>
<dbReference type="Pfam" id="PF01048">
    <property type="entry name" value="PNP_UDP_1"/>
    <property type="match status" value="1"/>
</dbReference>
<dbReference type="GO" id="GO:0009116">
    <property type="term" value="P:nucleoside metabolic process"/>
    <property type="evidence" value="ECO:0007669"/>
    <property type="project" value="InterPro"/>
</dbReference>
<feature type="domain" description="Nucleoside phosphorylase" evidence="1">
    <location>
        <begin position="347"/>
        <end position="633"/>
    </location>
</feature>
<dbReference type="SUPFAM" id="SSF101386">
    <property type="entry name" value="all-alpha NTP pyrophosphatases"/>
    <property type="match status" value="1"/>
</dbReference>
<dbReference type="EMBL" id="CP063849">
    <property type="protein sequence ID" value="QOY88382.1"/>
    <property type="molecule type" value="Genomic_DNA"/>
</dbReference>
<reference evidence="2 3" key="1">
    <citation type="submission" date="2020-10" db="EMBL/GenBank/DDBJ databases">
        <title>Complete genome sequence of Paludibaculum fermentans P105T, a facultatively anaerobic acidobacterium capable of dissimilatory Fe(III) reduction.</title>
        <authorList>
            <person name="Dedysh S.N."/>
            <person name="Beletsky A.V."/>
            <person name="Kulichevskaya I.S."/>
            <person name="Mardanov A.V."/>
            <person name="Ravin N.V."/>
        </authorList>
    </citation>
    <scope>NUCLEOTIDE SEQUENCE [LARGE SCALE GENOMIC DNA]</scope>
    <source>
        <strain evidence="2 3">P105</strain>
    </source>
</reference>
<dbReference type="Gene3D" id="1.10.287.1080">
    <property type="entry name" value="MazG-like"/>
    <property type="match status" value="1"/>
</dbReference>
<dbReference type="GO" id="GO:0003824">
    <property type="term" value="F:catalytic activity"/>
    <property type="evidence" value="ECO:0007669"/>
    <property type="project" value="InterPro"/>
</dbReference>
<dbReference type="PANTHER" id="PTHR46082:SF11">
    <property type="entry name" value="AAA+ ATPASE DOMAIN-CONTAINING PROTEIN-RELATED"/>
    <property type="match status" value="1"/>
</dbReference>
<evidence type="ECO:0000313" key="3">
    <source>
        <dbReference type="Proteomes" id="UP000593892"/>
    </source>
</evidence>
<protein>
    <recommendedName>
        <fullName evidence="1">Nucleoside phosphorylase domain-containing protein</fullName>
    </recommendedName>
</protein>
<gene>
    <name evidence="2" type="ORF">IRI77_37600</name>
</gene>
<dbReference type="Proteomes" id="UP000593892">
    <property type="component" value="Chromosome"/>
</dbReference>
<name>A0A7S7NRB6_PALFE</name>
<organism evidence="2 3">
    <name type="scientific">Paludibaculum fermentans</name>
    <dbReference type="NCBI Taxonomy" id="1473598"/>
    <lineage>
        <taxon>Bacteria</taxon>
        <taxon>Pseudomonadati</taxon>
        <taxon>Acidobacteriota</taxon>
        <taxon>Terriglobia</taxon>
        <taxon>Bryobacterales</taxon>
        <taxon>Bryobacteraceae</taxon>
        <taxon>Paludibaculum</taxon>
    </lineage>
</organism>
<evidence type="ECO:0000259" key="1">
    <source>
        <dbReference type="Pfam" id="PF01048"/>
    </source>
</evidence>
<sequence>MLTAYDRKKKREDFNIEDALCKSLAWFFPLLARFRVTSVESLIFRKFPYACPYCRQCPHKDKICKTTQGTTRTVDHAAVLAKHAENSHRRPRGLNQWQQMFHDIYERDTVTVNSGRSTLGLLEELGELAEAVRVFEKHPKYFAGEAADVFSYLMGFANEHRVRLELDGQPPFDFEEAFLLRYPGLCMQCGHSICICPSIPESTVGRMAKELDLAPVNELFTLNPSDAELRGKQIGASVLQELGGLPVIAHKLPLDRGEANRAMVLLCLRLSEEVKSQDVGLASDLYNAAIRIATDARMAGSRATGSSSTGVVDVLSSVWPLLSLAVIPEDNSLQSGLAKSLRAQAIRIGIITALPKEFAAMRTMLEEERTSPIASDPNDYVLGTIPARDESGSHIVAVTLLKEMGNNSAAAAASHLLRSFPSIEDVIMVGIAGGIPKPESPDRHIRLGDIVVSNSSGVVQYDNLKVGIDKIHLRSSSSKPSARMIGSSRVLESERLMKRYPWEEFLQRANLLENASRPHESTDLLYKWDTGDPIPVAHPVDPSRNAGLPKIHYGIIGAANVLLKNPTLRDQVARDCGVAAVEMEGSGIADAAWTAGQQYLIVRGICDYCDEKKNDDWQGYAAVAAAAYVRALISAISLNAYKNAGNSTTS</sequence>
<dbReference type="InterPro" id="IPR035994">
    <property type="entry name" value="Nucleoside_phosphorylase_sf"/>
</dbReference>
<dbReference type="RefSeq" id="WP_194450045.1">
    <property type="nucleotide sequence ID" value="NZ_CP063849.1"/>
</dbReference>
<dbReference type="PANTHER" id="PTHR46082">
    <property type="entry name" value="ATP/GTP-BINDING PROTEIN-RELATED"/>
    <property type="match status" value="1"/>
</dbReference>
<dbReference type="KEGG" id="pfer:IRI77_37600"/>
<keyword evidence="3" id="KW-1185">Reference proteome</keyword>